<dbReference type="AlphaFoldDB" id="A0A7R5L5R1"/>
<reference evidence="2" key="1">
    <citation type="submission" date="2025-08" db="UniProtKB">
        <authorList>
            <consortium name="RefSeq"/>
        </authorList>
    </citation>
    <scope>IDENTIFICATION</scope>
    <source>
        <tissue evidence="2">Muscle</tissue>
    </source>
</reference>
<gene>
    <name evidence="2" type="primary">LOC113999125</name>
</gene>
<sequence>MAWRPPAAGIGDTSEKLRVSKSCKRVLRAPATGLRDTSEKLRVSKSCGNASRSPESLLSPVTTGAGLWGPVSPVTTGAGLWGPVSPVTTGAGLWGPGFHQEQLFLDDTKVKNFITCFKGTSRPGTSSCHPLDWSNWVTSARPLWPPQPIPSWGPLTGVLQEARFFGVDSLIKHLEIAMKNSQPAEDHCPTSQKEFVRFLLATPPKSELCCQSAGNLGDCWLLADLSSFRAQWSSGCDLQEANLRGSDVKGAIFEEMLTPLHMSQSVR</sequence>
<evidence type="ECO:0000313" key="1">
    <source>
        <dbReference type="Proteomes" id="UP000504627"/>
    </source>
</evidence>
<name>A0A7R5L5R1_9PASS</name>
<accession>A0A7R5L5R1</accession>
<proteinExistence type="predicted"/>
<dbReference type="RefSeq" id="XP_039245857.1">
    <property type="nucleotide sequence ID" value="XM_039389923.1"/>
</dbReference>
<keyword evidence="1" id="KW-1185">Reference proteome</keyword>
<dbReference type="GeneID" id="113999125"/>
<dbReference type="InParanoid" id="A0A7R5L5R1"/>
<protein>
    <submittedName>
        <fullName evidence="2">Uncharacterized protein LOC113999125</fullName>
    </submittedName>
</protein>
<evidence type="ECO:0000313" key="2">
    <source>
        <dbReference type="RefSeq" id="XP_039245857.1"/>
    </source>
</evidence>
<organism evidence="1 2">
    <name type="scientific">Pipra filicauda</name>
    <name type="common">Wire-tailed manakin</name>
    <dbReference type="NCBI Taxonomy" id="649802"/>
    <lineage>
        <taxon>Eukaryota</taxon>
        <taxon>Metazoa</taxon>
        <taxon>Chordata</taxon>
        <taxon>Craniata</taxon>
        <taxon>Vertebrata</taxon>
        <taxon>Euteleostomi</taxon>
        <taxon>Archelosauria</taxon>
        <taxon>Archosauria</taxon>
        <taxon>Dinosauria</taxon>
        <taxon>Saurischia</taxon>
        <taxon>Theropoda</taxon>
        <taxon>Coelurosauria</taxon>
        <taxon>Aves</taxon>
        <taxon>Neognathae</taxon>
        <taxon>Neoaves</taxon>
        <taxon>Telluraves</taxon>
        <taxon>Australaves</taxon>
        <taxon>Passeriformes</taxon>
        <taxon>Pipridae</taxon>
        <taxon>Pipra</taxon>
    </lineage>
</organism>
<dbReference type="Proteomes" id="UP000504627">
    <property type="component" value="Unplaced"/>
</dbReference>